<dbReference type="GO" id="GO:0004540">
    <property type="term" value="F:RNA nuclease activity"/>
    <property type="evidence" value="ECO:0007669"/>
    <property type="project" value="InterPro"/>
</dbReference>
<feature type="domain" description="RNB" evidence="1">
    <location>
        <begin position="234"/>
        <end position="507"/>
    </location>
</feature>
<accession>A0A847S9E1</accession>
<dbReference type="GO" id="GO:0003723">
    <property type="term" value="F:RNA binding"/>
    <property type="evidence" value="ECO:0007669"/>
    <property type="project" value="InterPro"/>
</dbReference>
<dbReference type="AlphaFoldDB" id="A0A847S9E1"/>
<dbReference type="PANTHER" id="PTHR23355">
    <property type="entry name" value="RIBONUCLEASE"/>
    <property type="match status" value="1"/>
</dbReference>
<protein>
    <submittedName>
        <fullName evidence="2">RNB domain-containing ribonuclease</fullName>
    </submittedName>
</protein>
<dbReference type="GO" id="GO:0006402">
    <property type="term" value="P:mRNA catabolic process"/>
    <property type="evidence" value="ECO:0007669"/>
    <property type="project" value="TreeGrafter"/>
</dbReference>
<dbReference type="PANTHER" id="PTHR23355:SF9">
    <property type="entry name" value="DIS3-LIKE EXONUCLEASE 2"/>
    <property type="match status" value="1"/>
</dbReference>
<keyword evidence="3" id="KW-1185">Reference proteome</keyword>
<dbReference type="Proteomes" id="UP000587991">
    <property type="component" value="Unassembled WGS sequence"/>
</dbReference>
<dbReference type="GO" id="GO:0005829">
    <property type="term" value="C:cytosol"/>
    <property type="evidence" value="ECO:0007669"/>
    <property type="project" value="TreeGrafter"/>
</dbReference>
<dbReference type="InterPro" id="IPR050180">
    <property type="entry name" value="RNR_Ribonuclease"/>
</dbReference>
<dbReference type="RefSeq" id="WP_168878292.1">
    <property type="nucleotide sequence ID" value="NZ_JABAIM010000004.1"/>
</dbReference>
<organism evidence="2 3">
    <name type="scientific">Leeia aquatica</name>
    <dbReference type="NCBI Taxonomy" id="2725557"/>
    <lineage>
        <taxon>Bacteria</taxon>
        <taxon>Pseudomonadati</taxon>
        <taxon>Pseudomonadota</taxon>
        <taxon>Betaproteobacteria</taxon>
        <taxon>Neisseriales</taxon>
        <taxon>Leeiaceae</taxon>
        <taxon>Leeia</taxon>
    </lineage>
</organism>
<evidence type="ECO:0000259" key="1">
    <source>
        <dbReference type="SMART" id="SM00955"/>
    </source>
</evidence>
<dbReference type="Pfam" id="PF00773">
    <property type="entry name" value="RNB"/>
    <property type="match status" value="1"/>
</dbReference>
<dbReference type="SMART" id="SM00955">
    <property type="entry name" value="RNB"/>
    <property type="match status" value="1"/>
</dbReference>
<dbReference type="InterPro" id="IPR012340">
    <property type="entry name" value="NA-bd_OB-fold"/>
</dbReference>
<reference evidence="2 3" key="1">
    <citation type="submission" date="2020-04" db="EMBL/GenBank/DDBJ databases">
        <title>Draft genome of Leeia sp. IMCC25680.</title>
        <authorList>
            <person name="Song J."/>
            <person name="Cho J.-C."/>
        </authorList>
    </citation>
    <scope>NUCLEOTIDE SEQUENCE [LARGE SCALE GENOMIC DNA]</scope>
    <source>
        <strain evidence="2 3">IMCC25680</strain>
    </source>
</reference>
<proteinExistence type="predicted"/>
<dbReference type="EMBL" id="JABAIM010000004">
    <property type="protein sequence ID" value="NLR76624.1"/>
    <property type="molecule type" value="Genomic_DNA"/>
</dbReference>
<name>A0A847S9E1_9NEIS</name>
<evidence type="ECO:0000313" key="3">
    <source>
        <dbReference type="Proteomes" id="UP000587991"/>
    </source>
</evidence>
<dbReference type="InterPro" id="IPR001900">
    <property type="entry name" value="RNase_II/R"/>
</dbReference>
<sequence length="624" mass="69436">MNVLYEEEGSFKVGHVLSEAEASLQVESSSGKRSKIKAANVLLRFTSPLASLLPEAEALGEGLELDFLWEMAPTEEFAFTEFAADYYGHVPSAVESAAMALRLHGAPMYFYRKGKGRYKAAPEESLKAALAGQEKKRLQGEQIARMVTELKTGQLPESFRPQLAALLYRPDKNTLEFKAIEQAVSETARSPLQLLIDAGAVPSHHDYHFNAFLFEYFPKGTGFPPIELPALDHDLPRASVAAFSIDDASTTEIDDAFSVQFRPDGSARVGIHIAAPALGIAPGSPLDQIALSRLSTVYMPGNKITMLPDELVMHYTLQAGKDCPALSLYIEVGADLTVTPADTVLEWVPIVDNLRHDTLEVHFNQTALQAGDDTPYPYRDELLFLWRLANQLEVVRGKADPNRPPQVDYNFLIDGEQVRITTRQRGAPIDKVVSELMILVNSHWGKWLAEQQIPAIYRAQSAGKVRMTTKPEPHVGLGVAQYAWSSSPLRRAVDLLNQRQLVAAVRGEKAPYPKGQDLFVPMRDFDATYSAYLQLQDRMENYWCLRYLEQEQIRELDATVLRDGSTVRLVGIPLVVKPDAMPELPPGSRVRLKVMGVDYWAIHCHTHFLRSVDAEATEPVMTDA</sequence>
<comment type="caution">
    <text evidence="2">The sequence shown here is derived from an EMBL/GenBank/DDBJ whole genome shotgun (WGS) entry which is preliminary data.</text>
</comment>
<gene>
    <name evidence="2" type="ORF">HF682_15760</name>
</gene>
<evidence type="ECO:0000313" key="2">
    <source>
        <dbReference type="EMBL" id="NLR76624.1"/>
    </source>
</evidence>
<dbReference type="SUPFAM" id="SSF50249">
    <property type="entry name" value="Nucleic acid-binding proteins"/>
    <property type="match status" value="1"/>
</dbReference>